<dbReference type="CDD" id="cd00586">
    <property type="entry name" value="4HBT"/>
    <property type="match status" value="1"/>
</dbReference>
<comment type="caution">
    <text evidence="3">The sequence shown here is derived from an EMBL/GenBank/DDBJ whole genome shotgun (WGS) entry which is preliminary data.</text>
</comment>
<dbReference type="GO" id="GO:0047617">
    <property type="term" value="F:fatty acyl-CoA hydrolase activity"/>
    <property type="evidence" value="ECO:0007669"/>
    <property type="project" value="TreeGrafter"/>
</dbReference>
<dbReference type="STRING" id="1349421.OI18_19745"/>
<gene>
    <name evidence="3" type="ORF">OI18_19745</name>
</gene>
<evidence type="ECO:0008006" key="5">
    <source>
        <dbReference type="Google" id="ProtNLM"/>
    </source>
</evidence>
<sequence length="144" mass="16122">MGRIKVSIPQDFSFQTTIAVRITDLNYGGHVGNDTILSLIHEARVRYLRSLGFTELEFGGTSLIMSDAAIEFRSEAFYGEELLFSVVADDFSRAGFDICYRVEKMIGDKSVVVALAKTGMVCYNYDEKKISAVPEEVKTKMLQK</sequence>
<protein>
    <recommendedName>
        <fullName evidence="5">Thioesterase</fullName>
    </recommendedName>
</protein>
<dbReference type="PANTHER" id="PTHR31793">
    <property type="entry name" value="4-HYDROXYBENZOYL-COA THIOESTERASE FAMILY MEMBER"/>
    <property type="match status" value="1"/>
</dbReference>
<dbReference type="OrthoDB" id="333038at2"/>
<organism evidence="3 4">
    <name type="scientific">Flavihumibacter solisilvae</name>
    <dbReference type="NCBI Taxonomy" id="1349421"/>
    <lineage>
        <taxon>Bacteria</taxon>
        <taxon>Pseudomonadati</taxon>
        <taxon>Bacteroidota</taxon>
        <taxon>Chitinophagia</taxon>
        <taxon>Chitinophagales</taxon>
        <taxon>Chitinophagaceae</taxon>
        <taxon>Flavihumibacter</taxon>
    </lineage>
</organism>
<dbReference type="RefSeq" id="WP_039143042.1">
    <property type="nucleotide sequence ID" value="NZ_JSVC01000024.1"/>
</dbReference>
<dbReference type="EMBL" id="JSVC01000024">
    <property type="protein sequence ID" value="KIC92986.1"/>
    <property type="molecule type" value="Genomic_DNA"/>
</dbReference>
<dbReference type="Proteomes" id="UP000031408">
    <property type="component" value="Unassembled WGS sequence"/>
</dbReference>
<evidence type="ECO:0000313" key="4">
    <source>
        <dbReference type="Proteomes" id="UP000031408"/>
    </source>
</evidence>
<keyword evidence="2" id="KW-0378">Hydrolase</keyword>
<dbReference type="SUPFAM" id="SSF54637">
    <property type="entry name" value="Thioesterase/thiol ester dehydrase-isomerase"/>
    <property type="match status" value="1"/>
</dbReference>
<dbReference type="Gene3D" id="3.10.129.10">
    <property type="entry name" value="Hotdog Thioesterase"/>
    <property type="match status" value="1"/>
</dbReference>
<keyword evidence="4" id="KW-1185">Reference proteome</keyword>
<dbReference type="InterPro" id="IPR029069">
    <property type="entry name" value="HotDog_dom_sf"/>
</dbReference>
<evidence type="ECO:0000313" key="3">
    <source>
        <dbReference type="EMBL" id="KIC92986.1"/>
    </source>
</evidence>
<dbReference type="AlphaFoldDB" id="A0A0C1L0B9"/>
<dbReference type="InterPro" id="IPR050563">
    <property type="entry name" value="4-hydroxybenzoyl-CoA_TE"/>
</dbReference>
<dbReference type="Pfam" id="PF13279">
    <property type="entry name" value="4HBT_2"/>
    <property type="match status" value="1"/>
</dbReference>
<evidence type="ECO:0000256" key="2">
    <source>
        <dbReference type="ARBA" id="ARBA00022801"/>
    </source>
</evidence>
<accession>A0A0C1L0B9</accession>
<proteinExistence type="inferred from homology"/>
<reference evidence="3 4" key="1">
    <citation type="submission" date="2014-11" db="EMBL/GenBank/DDBJ databases">
        <title>Genome sequence of Flavihumibacter solisilvae 3-3.</title>
        <authorList>
            <person name="Zhou G."/>
            <person name="Li M."/>
            <person name="Wang G."/>
        </authorList>
    </citation>
    <scope>NUCLEOTIDE SEQUENCE [LARGE SCALE GENOMIC DNA]</scope>
    <source>
        <strain evidence="3 4">3-3</strain>
    </source>
</reference>
<comment type="similarity">
    <text evidence="1">Belongs to the 4-hydroxybenzoyl-CoA thioesterase family.</text>
</comment>
<name>A0A0C1L0B9_9BACT</name>
<evidence type="ECO:0000256" key="1">
    <source>
        <dbReference type="ARBA" id="ARBA00005953"/>
    </source>
</evidence>
<dbReference type="PANTHER" id="PTHR31793:SF27">
    <property type="entry name" value="NOVEL THIOESTERASE SUPERFAMILY DOMAIN AND SAPOSIN A-TYPE DOMAIN CONTAINING PROTEIN (0610012H03RIK)"/>
    <property type="match status" value="1"/>
</dbReference>